<evidence type="ECO:0000313" key="4">
    <source>
        <dbReference type="EMBL" id="CEM11087.1"/>
    </source>
</evidence>
<keyword evidence="2" id="KW-1133">Transmembrane helix</keyword>
<dbReference type="AlphaFoldDB" id="A0A0G4FD51"/>
<sequence length="385" mass="42700">MAAKYTTRVGNAATREGDGGAGTLRRRRSIIGTALVVFLVTNVGLLLLRCLEDLLLLRESVDAMRSMQASRLAGASVTSSAAGQVTQIVQKLLRGAGLRPPDTTSKDQHHESLGFYDAGRYTEAERWELKKRNRALMWHRQMDPNWLSKVSEVKGHGPTFYQMFFEPDWSCEFEMRLGTLGDGGKWVCDPDRIISRSKASGEPCLVYSVGGSNEWSFEDSVHKTLGCEVHTFDHTVATPKAKPNHVIFHRWGIDWPGSGANLQADSPGPLTAGLNEIITALGHETREIDILKIDVEGAEFRSLTPLLTSGAWRRRPPIRQVLIEVHVLGINKQKVVDLNKELLSAFLNNGYVLFHKEPNIQHAGGNCVEFAFLQLDLPTPPDKPT</sequence>
<keyword evidence="5" id="KW-1185">Reference proteome</keyword>
<name>A0A0G4FD51_VITBC</name>
<keyword evidence="2" id="KW-0472">Membrane</keyword>
<dbReference type="InterPro" id="IPR025714">
    <property type="entry name" value="Methyltranfer_dom"/>
</dbReference>
<dbReference type="OMA" id="GHERCEI"/>
<organism evidence="4 5">
    <name type="scientific">Vitrella brassicaformis (strain CCMP3155)</name>
    <dbReference type="NCBI Taxonomy" id="1169540"/>
    <lineage>
        <taxon>Eukaryota</taxon>
        <taxon>Sar</taxon>
        <taxon>Alveolata</taxon>
        <taxon>Colpodellida</taxon>
        <taxon>Vitrellaceae</taxon>
        <taxon>Vitrella</taxon>
    </lineage>
</organism>
<evidence type="ECO:0000256" key="2">
    <source>
        <dbReference type="SAM" id="Phobius"/>
    </source>
</evidence>
<accession>A0A0G4FD51</accession>
<dbReference type="InParanoid" id="A0A0G4FD51"/>
<dbReference type="VEuPathDB" id="CryptoDB:Vbra_3056"/>
<dbReference type="InterPro" id="IPR026913">
    <property type="entry name" value="METTL24"/>
</dbReference>
<dbReference type="PANTHER" id="PTHR32026">
    <property type="entry name" value="METHYLTRANSFERASE-LIKE PROTEIN 24"/>
    <property type="match status" value="1"/>
</dbReference>
<dbReference type="Pfam" id="PF13383">
    <property type="entry name" value="Methyltransf_22"/>
    <property type="match status" value="1"/>
</dbReference>
<protein>
    <recommendedName>
        <fullName evidence="3">Methyltransferase domain-containing protein</fullName>
    </recommendedName>
</protein>
<keyword evidence="2" id="KW-0812">Transmembrane</keyword>
<gene>
    <name evidence="4" type="ORF">Vbra_3056</name>
</gene>
<dbReference type="EMBL" id="CDMY01000409">
    <property type="protein sequence ID" value="CEM11087.1"/>
    <property type="molecule type" value="Genomic_DNA"/>
</dbReference>
<evidence type="ECO:0000259" key="3">
    <source>
        <dbReference type="Pfam" id="PF13383"/>
    </source>
</evidence>
<proteinExistence type="predicted"/>
<dbReference type="PhylomeDB" id="A0A0G4FD51"/>
<reference evidence="4 5" key="1">
    <citation type="submission" date="2014-11" db="EMBL/GenBank/DDBJ databases">
        <authorList>
            <person name="Zhu J."/>
            <person name="Qi W."/>
            <person name="Song R."/>
        </authorList>
    </citation>
    <scope>NUCLEOTIDE SEQUENCE [LARGE SCALE GENOMIC DNA]</scope>
</reference>
<dbReference type="OrthoDB" id="411326at2759"/>
<evidence type="ECO:0000313" key="5">
    <source>
        <dbReference type="Proteomes" id="UP000041254"/>
    </source>
</evidence>
<feature type="region of interest" description="Disordered" evidence="1">
    <location>
        <begin position="1"/>
        <end position="22"/>
    </location>
</feature>
<dbReference type="Proteomes" id="UP000041254">
    <property type="component" value="Unassembled WGS sequence"/>
</dbReference>
<feature type="transmembrane region" description="Helical" evidence="2">
    <location>
        <begin position="30"/>
        <end position="48"/>
    </location>
</feature>
<dbReference type="PANTHER" id="PTHR32026:SF27">
    <property type="entry name" value="METHYLTRANSFERASE FKBM DOMAIN-CONTAINING PROTEIN-RELATED"/>
    <property type="match status" value="1"/>
</dbReference>
<evidence type="ECO:0000256" key="1">
    <source>
        <dbReference type="SAM" id="MobiDB-lite"/>
    </source>
</evidence>
<feature type="domain" description="Methyltransferase" evidence="3">
    <location>
        <begin position="110"/>
        <end position="373"/>
    </location>
</feature>